<proteinExistence type="predicted"/>
<keyword evidence="2" id="KW-0677">Repeat</keyword>
<feature type="repeat" description="WD" evidence="3">
    <location>
        <begin position="801"/>
        <end position="833"/>
    </location>
</feature>
<feature type="non-terminal residue" evidence="4">
    <location>
        <position position="1050"/>
    </location>
</feature>
<feature type="repeat" description="WD" evidence="3">
    <location>
        <begin position="529"/>
        <end position="570"/>
    </location>
</feature>
<dbReference type="Pfam" id="PF00400">
    <property type="entry name" value="WD40"/>
    <property type="match status" value="10"/>
</dbReference>
<dbReference type="CDD" id="cd00200">
    <property type="entry name" value="WD40"/>
    <property type="match status" value="2"/>
</dbReference>
<evidence type="ECO:0000256" key="1">
    <source>
        <dbReference type="ARBA" id="ARBA00022574"/>
    </source>
</evidence>
<dbReference type="Gene3D" id="2.160.20.80">
    <property type="entry name" value="E3 ubiquitin-protein ligase SopA"/>
    <property type="match status" value="1"/>
</dbReference>
<dbReference type="EMBL" id="JAAAIL010002809">
    <property type="protein sequence ID" value="KAG0254385.1"/>
    <property type="molecule type" value="Genomic_DNA"/>
</dbReference>
<dbReference type="PROSITE" id="PS50294">
    <property type="entry name" value="WD_REPEATS_REGION"/>
    <property type="match status" value="8"/>
</dbReference>
<comment type="caution">
    <text evidence="4">The sequence shown here is derived from an EMBL/GenBank/DDBJ whole genome shotgun (WGS) entry which is preliminary data.</text>
</comment>
<dbReference type="SUPFAM" id="SSF50978">
    <property type="entry name" value="WD40 repeat-like"/>
    <property type="match status" value="2"/>
</dbReference>
<protein>
    <recommendedName>
        <fullName evidence="6">WD40 repeat-like protein</fullName>
    </recommendedName>
</protein>
<feature type="repeat" description="WD" evidence="3">
    <location>
        <begin position="868"/>
        <end position="909"/>
    </location>
</feature>
<keyword evidence="1 3" id="KW-0853">WD repeat</keyword>
<accession>A0AAD4D3D0</accession>
<dbReference type="InterPro" id="IPR020472">
    <property type="entry name" value="WD40_PAC1"/>
</dbReference>
<feature type="repeat" description="WD" evidence="3">
    <location>
        <begin position="911"/>
        <end position="952"/>
    </location>
</feature>
<dbReference type="InterPro" id="IPR019775">
    <property type="entry name" value="WD40_repeat_CS"/>
</dbReference>
<dbReference type="PANTHER" id="PTHR19848:SF8">
    <property type="entry name" value="F-BOX AND WD REPEAT DOMAIN CONTAINING 7"/>
    <property type="match status" value="1"/>
</dbReference>
<reference evidence="4" key="1">
    <citation type="journal article" date="2020" name="Fungal Divers.">
        <title>Resolving the Mortierellaceae phylogeny through synthesis of multi-gene phylogenetics and phylogenomics.</title>
        <authorList>
            <person name="Vandepol N."/>
            <person name="Liber J."/>
            <person name="Desiro A."/>
            <person name="Na H."/>
            <person name="Kennedy M."/>
            <person name="Barry K."/>
            <person name="Grigoriev I.V."/>
            <person name="Miller A.N."/>
            <person name="O'Donnell K."/>
            <person name="Stajich J.E."/>
            <person name="Bonito G."/>
        </authorList>
    </citation>
    <scope>NUCLEOTIDE SEQUENCE</scope>
    <source>
        <strain evidence="4">NRRL 28262</strain>
    </source>
</reference>
<feature type="repeat" description="WD" evidence="3">
    <location>
        <begin position="613"/>
        <end position="644"/>
    </location>
</feature>
<dbReference type="Pfam" id="PF00805">
    <property type="entry name" value="Pentapeptide"/>
    <property type="match status" value="1"/>
</dbReference>
<evidence type="ECO:0000313" key="4">
    <source>
        <dbReference type="EMBL" id="KAG0254385.1"/>
    </source>
</evidence>
<evidence type="ECO:0000256" key="3">
    <source>
        <dbReference type="PROSITE-ProRule" id="PRU00221"/>
    </source>
</evidence>
<evidence type="ECO:0008006" key="6">
    <source>
        <dbReference type="Google" id="ProtNLM"/>
    </source>
</evidence>
<dbReference type="Gene3D" id="2.130.10.10">
    <property type="entry name" value="YVTN repeat-like/Quinoprotein amine dehydrogenase"/>
    <property type="match status" value="6"/>
</dbReference>
<feature type="repeat" description="WD" evidence="3">
    <location>
        <begin position="494"/>
        <end position="528"/>
    </location>
</feature>
<organism evidence="4 5">
    <name type="scientific">Linnemannia exigua</name>
    <dbReference type="NCBI Taxonomy" id="604196"/>
    <lineage>
        <taxon>Eukaryota</taxon>
        <taxon>Fungi</taxon>
        <taxon>Fungi incertae sedis</taxon>
        <taxon>Mucoromycota</taxon>
        <taxon>Mortierellomycotina</taxon>
        <taxon>Mortierellomycetes</taxon>
        <taxon>Mortierellales</taxon>
        <taxon>Mortierellaceae</taxon>
        <taxon>Linnemannia</taxon>
    </lineage>
</organism>
<feature type="repeat" description="WD" evidence="3">
    <location>
        <begin position="759"/>
        <end position="800"/>
    </location>
</feature>
<dbReference type="PROSITE" id="PS50082">
    <property type="entry name" value="WD_REPEATS_2"/>
    <property type="match status" value="9"/>
</dbReference>
<dbReference type="Proteomes" id="UP001194580">
    <property type="component" value="Unassembled WGS sequence"/>
</dbReference>
<feature type="repeat" description="WD" evidence="3">
    <location>
        <begin position="445"/>
        <end position="486"/>
    </location>
</feature>
<evidence type="ECO:0000313" key="5">
    <source>
        <dbReference type="Proteomes" id="UP001194580"/>
    </source>
</evidence>
<dbReference type="InterPro" id="IPR011048">
    <property type="entry name" value="Haem_d1_sf"/>
</dbReference>
<dbReference type="SUPFAM" id="SSF141571">
    <property type="entry name" value="Pentapeptide repeat-like"/>
    <property type="match status" value="1"/>
</dbReference>
<dbReference type="PROSITE" id="PS00678">
    <property type="entry name" value="WD_REPEATS_1"/>
    <property type="match status" value="4"/>
</dbReference>
<dbReference type="InterPro" id="IPR001680">
    <property type="entry name" value="WD40_rpt"/>
</dbReference>
<dbReference type="SUPFAM" id="SSF51004">
    <property type="entry name" value="C-terminal (heme d1) domain of cytochrome cd1-nitrite reductase"/>
    <property type="match status" value="1"/>
</dbReference>
<evidence type="ECO:0000256" key="2">
    <source>
        <dbReference type="ARBA" id="ARBA00022737"/>
    </source>
</evidence>
<name>A0AAD4D3D0_9FUNG</name>
<dbReference type="SMART" id="SM00320">
    <property type="entry name" value="WD40"/>
    <property type="match status" value="12"/>
</dbReference>
<dbReference type="InterPro" id="IPR015943">
    <property type="entry name" value="WD40/YVTN_repeat-like_dom_sf"/>
</dbReference>
<dbReference type="AlphaFoldDB" id="A0AAD4D3D0"/>
<dbReference type="InterPro" id="IPR036322">
    <property type="entry name" value="WD40_repeat_dom_sf"/>
</dbReference>
<keyword evidence="5" id="KW-1185">Reference proteome</keyword>
<feature type="repeat" description="WD" evidence="3">
    <location>
        <begin position="571"/>
        <end position="603"/>
    </location>
</feature>
<sequence length="1050" mass="115519">MFQGAQEVQKSAIASHPWSAQQYMDALKDTPNLMELVRNPYILSFILQLLPIITTPTQDVSRTEVSLDVLFRHIFMKLVEAGKRRLASKDMDLQELSVFGNLLDYGFGGACMEYQRELSFKIFKKQRGDPVVRYWHLRDKDRTPWKNKFFGPDLESVLLQESAPLVRSGHYYRFFHWSLLQYLFSLEVFDPDDAGESDSGNDGPGGSILERSREGANGLASALEQANALEKDHKLGVANIAKCSMAVQFLADRVQNSPVFKERLVKTVRESANNPSNNSTDQTLAANAMTILVRSGMRFNSADLRGIKIRGANLTGGEFDSADLRDADLRNTTLDRCCLRGARLEGALLTRAKFGELPSVLLSGTPVTSAYSSDGKYYSVSFTSGCITVFNTSEWEVDYSFQGSKKSIGAMSFSPNSKILAYGDMIGIVRTRQHPMDTTTAPASFQAHNDFISDLVFSPDGLKIATASVDNKIGLWDAASGRCHWSKIKRHGGVSSVSFSPDSKLLVSGGSDKIIRLWDVETGQLAYTLEGHEGAISKVLFSPNGNQIASASSDNTARVWSVTTRTCEHTFAGHSDRVTSIAFSPDGQRFTSCSEDRTIRMWDPRSGSAGPIFRGHTDHVIGVAYSTDGKQFTSCGRDKRLCRWVCRGNIKGAIIFGRTNTASSGMYPHSTIKRSNNIDNDKLFQPTHQRPQTLLSQSGRLKGHGTVFAISPDGTRTATRCANPLNVQLWRNNVTLFKDDQVYLPFLKYTNEPSPDHQLIGHPKKISCIAFSPDNQHIASGSFDGSVRIWDTRLGENICTITGNAGEVTSLAFCPRGLQIVTGSADGTIRLWDELGTIRLWDELGTIRLWDELKGVTSTGRCLATFKVEKNNQSMLSVAISPSGQWVASGGEDGVVRVWYANSSDKHSVTLEGHQRSVNSIVFSPDNKHIASGSDDNTVKIWNIDTRKEVRSLLHDGAIKCLAYLSSGRQLVSGGNNCKIWDVETGDLQSIFRHAQGVVTIVSSLDGVQLFTGTGDRKFYDWRSAIAGQYTALVSTTAFSGDSRLIASSL</sequence>
<dbReference type="InterPro" id="IPR001646">
    <property type="entry name" value="5peptide_repeat"/>
</dbReference>
<gene>
    <name evidence="4" type="ORF">BGZ95_006049</name>
</gene>
<dbReference type="PANTHER" id="PTHR19848">
    <property type="entry name" value="WD40 REPEAT PROTEIN"/>
    <property type="match status" value="1"/>
</dbReference>
<dbReference type="PRINTS" id="PR00320">
    <property type="entry name" value="GPROTEINBRPT"/>
</dbReference>